<dbReference type="Proteomes" id="UP000008063">
    <property type="component" value="Unassembled WGS sequence"/>
</dbReference>
<protein>
    <submittedName>
        <fullName evidence="1">Uncharacterized protein</fullName>
    </submittedName>
</protein>
<proteinExistence type="predicted"/>
<reference evidence="2" key="1">
    <citation type="journal article" date="2011" name="Science">
        <title>The plant cell wall-decomposing machinery underlies the functional diversity of forest fungi.</title>
        <authorList>
            <person name="Eastwood D.C."/>
            <person name="Floudas D."/>
            <person name="Binder M."/>
            <person name="Majcherczyk A."/>
            <person name="Schneider P."/>
            <person name="Aerts A."/>
            <person name="Asiegbu F.O."/>
            <person name="Baker S.E."/>
            <person name="Barry K."/>
            <person name="Bendiksby M."/>
            <person name="Blumentritt M."/>
            <person name="Coutinho P.M."/>
            <person name="Cullen D."/>
            <person name="de Vries R.P."/>
            <person name="Gathman A."/>
            <person name="Goodell B."/>
            <person name="Henrissat B."/>
            <person name="Ihrmark K."/>
            <person name="Kauserud H."/>
            <person name="Kohler A."/>
            <person name="LaButti K."/>
            <person name="Lapidus A."/>
            <person name="Lavin J.L."/>
            <person name="Lee Y.-H."/>
            <person name="Lindquist E."/>
            <person name="Lilly W."/>
            <person name="Lucas S."/>
            <person name="Morin E."/>
            <person name="Murat C."/>
            <person name="Oguiza J.A."/>
            <person name="Park J."/>
            <person name="Pisabarro A.G."/>
            <person name="Riley R."/>
            <person name="Rosling A."/>
            <person name="Salamov A."/>
            <person name="Schmidt O."/>
            <person name="Schmutz J."/>
            <person name="Skrede I."/>
            <person name="Stenlid J."/>
            <person name="Wiebenga A."/>
            <person name="Xie X."/>
            <person name="Kuees U."/>
            <person name="Hibbett D.S."/>
            <person name="Hoffmeister D."/>
            <person name="Hoegberg N."/>
            <person name="Martin F."/>
            <person name="Grigoriev I.V."/>
            <person name="Watkinson S.C."/>
        </authorList>
    </citation>
    <scope>NUCLEOTIDE SEQUENCE [LARGE SCALE GENOMIC DNA]</scope>
    <source>
        <strain evidence="2">strain S7.3</strain>
    </source>
</reference>
<evidence type="ECO:0000313" key="2">
    <source>
        <dbReference type="Proteomes" id="UP000008063"/>
    </source>
</evidence>
<keyword evidence="2" id="KW-1185">Reference proteome</keyword>
<evidence type="ECO:0000313" key="1">
    <source>
        <dbReference type="EMBL" id="EGO00097.1"/>
    </source>
</evidence>
<dbReference type="AlphaFoldDB" id="F8PV17"/>
<accession>F8PV17</accession>
<organism evidence="2">
    <name type="scientific">Serpula lacrymans var. lacrymans (strain S7.3)</name>
    <name type="common">Dry rot fungus</name>
    <dbReference type="NCBI Taxonomy" id="936435"/>
    <lineage>
        <taxon>Eukaryota</taxon>
        <taxon>Fungi</taxon>
        <taxon>Dikarya</taxon>
        <taxon>Basidiomycota</taxon>
        <taxon>Agaricomycotina</taxon>
        <taxon>Agaricomycetes</taxon>
        <taxon>Agaricomycetidae</taxon>
        <taxon>Boletales</taxon>
        <taxon>Coniophorineae</taxon>
        <taxon>Serpulaceae</taxon>
        <taxon>Serpula</taxon>
    </lineage>
</organism>
<dbReference type="EMBL" id="GL945479">
    <property type="protein sequence ID" value="EGO00097.1"/>
    <property type="molecule type" value="Genomic_DNA"/>
</dbReference>
<name>F8PV17_SERL3</name>
<dbReference type="InParanoid" id="F8PV17"/>
<gene>
    <name evidence="1" type="ORF">SERLA73DRAFT_135769</name>
</gene>
<sequence length="51" mass="6070">MLRVIYPGSYSFIQYMNWFIDIISSNALRHRPQLRAPNLLHHSSSQHRGIF</sequence>
<dbReference type="HOGENOM" id="CLU_3107857_0_0_1"/>